<dbReference type="GO" id="GO:0003677">
    <property type="term" value="F:DNA binding"/>
    <property type="evidence" value="ECO:0007669"/>
    <property type="project" value="InterPro"/>
</dbReference>
<evidence type="ECO:0000259" key="7">
    <source>
        <dbReference type="PROSITE" id="PS51457"/>
    </source>
</evidence>
<dbReference type="GO" id="GO:0003714">
    <property type="term" value="F:transcription corepressor activity"/>
    <property type="evidence" value="ECO:0007669"/>
    <property type="project" value="InterPro"/>
</dbReference>
<evidence type="ECO:0000256" key="4">
    <source>
        <dbReference type="ARBA" id="ARBA00023163"/>
    </source>
</evidence>
<evidence type="ECO:0000256" key="1">
    <source>
        <dbReference type="ARBA" id="ARBA00004123"/>
    </source>
</evidence>
<comment type="subcellular location">
    <subcellularLocation>
        <location evidence="1">Nucleus</location>
    </subcellularLocation>
</comment>
<dbReference type="Pfam" id="PF10523">
    <property type="entry name" value="BEN"/>
    <property type="match status" value="1"/>
</dbReference>
<dbReference type="PANTHER" id="PTHR35346">
    <property type="entry name" value="BEN DOMAIN-CONTAINING PROTEIN 6"/>
    <property type="match status" value="1"/>
</dbReference>
<dbReference type="GO" id="GO:0045666">
    <property type="term" value="P:positive regulation of neuron differentiation"/>
    <property type="evidence" value="ECO:0007669"/>
    <property type="project" value="InterPro"/>
</dbReference>
<protein>
    <recommendedName>
        <fullName evidence="7">BEN domain-containing protein</fullName>
    </recommendedName>
</protein>
<dbReference type="GO" id="GO:0045746">
    <property type="term" value="P:negative regulation of Notch signaling pathway"/>
    <property type="evidence" value="ECO:0007669"/>
    <property type="project" value="InterPro"/>
</dbReference>
<dbReference type="SMART" id="SM01025">
    <property type="entry name" value="BEN"/>
    <property type="match status" value="1"/>
</dbReference>
<keyword evidence="2" id="KW-0678">Repressor</keyword>
<reference evidence="8" key="1">
    <citation type="journal article" date="2014" name="BMC Genomics">
        <title>Characterizing the developmental transcriptome of the oriental fruit fly, Bactrocera dorsalis (Diptera: Tephritidae) through comparative genomic analysis with Drosophila melanogaster utilizing modENCODE datasets.</title>
        <authorList>
            <person name="Geib S.M."/>
            <person name="Calla B."/>
            <person name="Hall B."/>
            <person name="Hou S."/>
            <person name="Manoukis N.C."/>
        </authorList>
    </citation>
    <scope>NUCLEOTIDE SEQUENCE</scope>
    <source>
        <strain evidence="8">Punador</strain>
    </source>
</reference>
<evidence type="ECO:0000256" key="5">
    <source>
        <dbReference type="ARBA" id="ARBA00023242"/>
    </source>
</evidence>
<feature type="domain" description="BEN" evidence="7">
    <location>
        <begin position="193"/>
        <end position="290"/>
    </location>
</feature>
<sequence>MGQILRKISNTLSPSTLFTTCLKRRRNLQNKCNAAKRQRIPYEEPLNSVYVTHSNVRNIAPERIRPSKHFIRDDNAKPNTNEEEIPHKTHTVLITVFKKESEETAVQITPTIQNHQIKQEEVTTQTSAHDQVREEVTNTQGQLIKEEPHERDNESDREQLSDEYTTEITDDISSSNITEQETDEDAHMIKLGPNGTTIPKAKYDKIRWSSSSFATRKLLMCVFGAETLATHSFSGRIAPLYYKHKDTKKPRLDPDKVADIIYCVQKRFKCSEKTIRAVISSKCGDEAKKFINLRDANKFCKF</sequence>
<keyword evidence="4" id="KW-0804">Transcription</keyword>
<feature type="compositionally biased region" description="Polar residues" evidence="6">
    <location>
        <begin position="118"/>
        <end position="129"/>
    </location>
</feature>
<feature type="region of interest" description="Disordered" evidence="6">
    <location>
        <begin position="118"/>
        <end position="165"/>
    </location>
</feature>
<evidence type="ECO:0000313" key="8">
    <source>
        <dbReference type="EMBL" id="JAC41778.1"/>
    </source>
</evidence>
<dbReference type="OrthoDB" id="8186171at2759"/>
<dbReference type="GO" id="GO:0005634">
    <property type="term" value="C:nucleus"/>
    <property type="evidence" value="ECO:0007669"/>
    <property type="project" value="UniProtKB-SubCell"/>
</dbReference>
<keyword evidence="3" id="KW-0805">Transcription regulation</keyword>
<dbReference type="InterPro" id="IPR018379">
    <property type="entry name" value="BEN_domain"/>
</dbReference>
<dbReference type="EMBL" id="GAKP01017174">
    <property type="protein sequence ID" value="JAC41778.1"/>
    <property type="molecule type" value="Transcribed_RNA"/>
</dbReference>
<proteinExistence type="predicted"/>
<dbReference type="Gene3D" id="1.10.10.2590">
    <property type="entry name" value="BEN domain"/>
    <property type="match status" value="1"/>
</dbReference>
<evidence type="ECO:0000256" key="3">
    <source>
        <dbReference type="ARBA" id="ARBA00023015"/>
    </source>
</evidence>
<evidence type="ECO:0000256" key="6">
    <source>
        <dbReference type="SAM" id="MobiDB-lite"/>
    </source>
</evidence>
<dbReference type="PANTHER" id="PTHR35346:SF1">
    <property type="entry name" value="BEN DOMAIN-CONTAINING PROTEIN 6"/>
    <property type="match status" value="1"/>
</dbReference>
<dbReference type="PROSITE" id="PS51457">
    <property type="entry name" value="BEN"/>
    <property type="match status" value="1"/>
</dbReference>
<keyword evidence="5" id="KW-0539">Nucleus</keyword>
<dbReference type="AlphaFoldDB" id="A0A034VJR5"/>
<evidence type="ECO:0000256" key="2">
    <source>
        <dbReference type="ARBA" id="ARBA00022491"/>
    </source>
</evidence>
<organism evidence="8">
    <name type="scientific">Bactrocera dorsalis</name>
    <name type="common">Oriental fruit fly</name>
    <name type="synonym">Dacus dorsalis</name>
    <dbReference type="NCBI Taxonomy" id="27457"/>
    <lineage>
        <taxon>Eukaryota</taxon>
        <taxon>Metazoa</taxon>
        <taxon>Ecdysozoa</taxon>
        <taxon>Arthropoda</taxon>
        <taxon>Hexapoda</taxon>
        <taxon>Insecta</taxon>
        <taxon>Pterygota</taxon>
        <taxon>Neoptera</taxon>
        <taxon>Endopterygota</taxon>
        <taxon>Diptera</taxon>
        <taxon>Brachycera</taxon>
        <taxon>Muscomorpha</taxon>
        <taxon>Tephritoidea</taxon>
        <taxon>Tephritidae</taxon>
        <taxon>Bactrocera</taxon>
        <taxon>Bactrocera</taxon>
    </lineage>
</organism>
<accession>A0A034VJR5</accession>
<name>A0A034VJR5_BACDO</name>
<feature type="compositionally biased region" description="Basic and acidic residues" evidence="6">
    <location>
        <begin position="144"/>
        <end position="160"/>
    </location>
</feature>
<dbReference type="InterPro" id="IPR037496">
    <property type="entry name" value="BEND6-like"/>
</dbReference>